<keyword evidence="3 8" id="KW-0418">Kinase</keyword>
<dbReference type="OrthoDB" id="9762169at2"/>
<organism evidence="8 9">
    <name type="scientific">Streptomyces boluensis</name>
    <dbReference type="NCBI Taxonomy" id="1775135"/>
    <lineage>
        <taxon>Bacteria</taxon>
        <taxon>Bacillati</taxon>
        <taxon>Actinomycetota</taxon>
        <taxon>Actinomycetes</taxon>
        <taxon>Kitasatosporales</taxon>
        <taxon>Streptomycetaceae</taxon>
        <taxon>Streptomyces</taxon>
    </lineage>
</organism>
<dbReference type="SUPFAM" id="SSF50998">
    <property type="entry name" value="Quinoprotein alcohol dehydrogenase-like"/>
    <property type="match status" value="2"/>
</dbReference>
<dbReference type="Proteomes" id="UP000598297">
    <property type="component" value="Unassembled WGS sequence"/>
</dbReference>
<dbReference type="PANTHER" id="PTHR43289:SF34">
    <property type="entry name" value="SERINE_THREONINE-PROTEIN KINASE YBDM-RELATED"/>
    <property type="match status" value="1"/>
</dbReference>
<dbReference type="InterPro" id="IPR011047">
    <property type="entry name" value="Quinoprotein_ADH-like_sf"/>
</dbReference>
<dbReference type="InterPro" id="IPR008271">
    <property type="entry name" value="Ser/Thr_kinase_AS"/>
</dbReference>
<dbReference type="SUPFAM" id="SSF56112">
    <property type="entry name" value="Protein kinase-like (PK-like)"/>
    <property type="match status" value="1"/>
</dbReference>
<evidence type="ECO:0000256" key="6">
    <source>
        <dbReference type="SAM" id="MobiDB-lite"/>
    </source>
</evidence>
<dbReference type="PANTHER" id="PTHR43289">
    <property type="entry name" value="MITOGEN-ACTIVATED PROTEIN KINASE KINASE KINASE 20-RELATED"/>
    <property type="match status" value="1"/>
</dbReference>
<dbReference type="Pfam" id="PF13360">
    <property type="entry name" value="PQQ_2"/>
    <property type="match status" value="1"/>
</dbReference>
<comment type="caution">
    <text evidence="8">The sequence shown here is derived from an EMBL/GenBank/DDBJ whole genome shotgun (WGS) entry which is preliminary data.</text>
</comment>
<keyword evidence="4 5" id="KW-0067">ATP-binding</keyword>
<dbReference type="EMBL" id="JAAAHS010000361">
    <property type="protein sequence ID" value="NBE55728.1"/>
    <property type="molecule type" value="Genomic_DNA"/>
</dbReference>
<dbReference type="Pfam" id="PF00069">
    <property type="entry name" value="Pkinase"/>
    <property type="match status" value="1"/>
</dbReference>
<dbReference type="SMART" id="SM00220">
    <property type="entry name" value="S_TKc"/>
    <property type="match status" value="1"/>
</dbReference>
<dbReference type="PROSITE" id="PS50011">
    <property type="entry name" value="PROTEIN_KINASE_DOM"/>
    <property type="match status" value="1"/>
</dbReference>
<dbReference type="PROSITE" id="PS00107">
    <property type="entry name" value="PROTEIN_KINASE_ATP"/>
    <property type="match status" value="1"/>
</dbReference>
<dbReference type="InterPro" id="IPR011009">
    <property type="entry name" value="Kinase-like_dom_sf"/>
</dbReference>
<evidence type="ECO:0000256" key="1">
    <source>
        <dbReference type="ARBA" id="ARBA00022679"/>
    </source>
</evidence>
<evidence type="ECO:0000256" key="2">
    <source>
        <dbReference type="ARBA" id="ARBA00022741"/>
    </source>
</evidence>
<reference evidence="8" key="1">
    <citation type="submission" date="2020-01" db="EMBL/GenBank/DDBJ databases">
        <title>Whole-genome analyses of novel actinobacteria.</title>
        <authorList>
            <person name="Sahin N."/>
        </authorList>
    </citation>
    <scope>NUCLEOTIDE SEQUENCE</scope>
    <source>
        <strain evidence="8">YC537</strain>
    </source>
</reference>
<dbReference type="InterPro" id="IPR002372">
    <property type="entry name" value="PQQ_rpt_dom"/>
</dbReference>
<dbReference type="InterPro" id="IPR017441">
    <property type="entry name" value="Protein_kinase_ATP_BS"/>
</dbReference>
<keyword evidence="2 5" id="KW-0547">Nucleotide-binding</keyword>
<dbReference type="InterPro" id="IPR000719">
    <property type="entry name" value="Prot_kinase_dom"/>
</dbReference>
<keyword evidence="9" id="KW-1185">Reference proteome</keyword>
<dbReference type="Gene3D" id="1.10.510.10">
    <property type="entry name" value="Transferase(Phosphotransferase) domain 1"/>
    <property type="match status" value="1"/>
</dbReference>
<dbReference type="SMART" id="SM00564">
    <property type="entry name" value="PQQ"/>
    <property type="match status" value="3"/>
</dbReference>
<gene>
    <name evidence="8" type="ORF">GUY60_30720</name>
</gene>
<dbReference type="Gene3D" id="2.130.10.10">
    <property type="entry name" value="YVTN repeat-like/Quinoprotein amine dehydrogenase"/>
    <property type="match status" value="1"/>
</dbReference>
<dbReference type="InterPro" id="IPR018391">
    <property type="entry name" value="PQQ_b-propeller_rpt"/>
</dbReference>
<feature type="compositionally biased region" description="Basic and acidic residues" evidence="6">
    <location>
        <begin position="567"/>
        <end position="582"/>
    </location>
</feature>
<dbReference type="RefSeq" id="WP_161703734.1">
    <property type="nucleotide sequence ID" value="NZ_JAAAHS010000361.1"/>
</dbReference>
<keyword evidence="1" id="KW-0808">Transferase</keyword>
<protein>
    <submittedName>
        <fullName evidence="8">Protein kinase</fullName>
    </submittedName>
</protein>
<feature type="region of interest" description="Disordered" evidence="6">
    <location>
        <begin position="567"/>
        <end position="588"/>
    </location>
</feature>
<dbReference type="PROSITE" id="PS00108">
    <property type="entry name" value="PROTEIN_KINASE_ST"/>
    <property type="match status" value="1"/>
</dbReference>
<feature type="region of interest" description="Disordered" evidence="6">
    <location>
        <begin position="349"/>
        <end position="376"/>
    </location>
</feature>
<dbReference type="GO" id="GO:0005524">
    <property type="term" value="F:ATP binding"/>
    <property type="evidence" value="ECO:0007669"/>
    <property type="project" value="UniProtKB-UniRule"/>
</dbReference>
<dbReference type="GO" id="GO:0004674">
    <property type="term" value="F:protein serine/threonine kinase activity"/>
    <property type="evidence" value="ECO:0007669"/>
    <property type="project" value="TreeGrafter"/>
</dbReference>
<name>A0A964UUL5_9ACTN</name>
<evidence type="ECO:0000256" key="4">
    <source>
        <dbReference type="ARBA" id="ARBA00022840"/>
    </source>
</evidence>
<dbReference type="Gene3D" id="2.40.10.480">
    <property type="match status" value="1"/>
</dbReference>
<dbReference type="CDD" id="cd14014">
    <property type="entry name" value="STKc_PknB_like"/>
    <property type="match status" value="1"/>
</dbReference>
<evidence type="ECO:0000259" key="7">
    <source>
        <dbReference type="PROSITE" id="PS50011"/>
    </source>
</evidence>
<dbReference type="InterPro" id="IPR015943">
    <property type="entry name" value="WD40/YVTN_repeat-like_dom_sf"/>
</dbReference>
<proteinExistence type="predicted"/>
<evidence type="ECO:0000256" key="5">
    <source>
        <dbReference type="PROSITE-ProRule" id="PRU10141"/>
    </source>
</evidence>
<dbReference type="Gene3D" id="3.30.200.20">
    <property type="entry name" value="Phosphorylase Kinase, domain 1"/>
    <property type="match status" value="1"/>
</dbReference>
<feature type="binding site" evidence="5">
    <location>
        <position position="42"/>
    </location>
    <ligand>
        <name>ATP</name>
        <dbReference type="ChEBI" id="CHEBI:30616"/>
    </ligand>
</feature>
<evidence type="ECO:0000313" key="9">
    <source>
        <dbReference type="Proteomes" id="UP000598297"/>
    </source>
</evidence>
<evidence type="ECO:0000313" key="8">
    <source>
        <dbReference type="EMBL" id="NBE55728.1"/>
    </source>
</evidence>
<accession>A0A964UUL5</accession>
<dbReference type="AlphaFoldDB" id="A0A964UUL5"/>
<sequence length="766" mass="79867">MRLRSGDPEAIGGYPLERRLGAGGMGTVYLARTASGRRIAIKLIHQQFADDEEFRSRFRQEVVAARRVSGAFTAAVVDADPEGAHPWMATTYIEGPTLSERISAGGPLSGAGLRTLAVGLAEALRDIHRAGVVHRDLKPSNVVLSAEGPRVIDFGISRATGQQTLTMTGRVIGTPPFMSPEQLQAPREVGPESDVFSLATLLVYAATGQGPFDADSPYLTAYQVVHEAPKLSAVPQALRALVEPCLDKDPEHRPSVAELLVQLMDLPDDFDPAPARPDADGIDSATRVLGGTNGTGTAGAGATSGAPVVAGHRTLPRIGTGLRRRWRSVVAAAVAVAAVGGGVALLGPDFGPDTQNTARTEDEGGAPEPAAKALPEGFAPWQASVRGGKDIPDELRCVTRGADAYCGGGGVVATRLRAADGKPLWTVRSPGVPASGVHFGGVTGKAPDGTGTGAVTVVGYRISDDGTPTRAVALTEHGEERWSAPVGGSSTLLTGRTRNTALYRGDVLSVDPGDSRIEARRADGDGSVRWSTPFPPGTRCAPYTPGPRAARLYAFCASDAQLRSLKPDRPTLRPLDPADGRLGEPVPLDGQWRPVGELGGKLVLAKEREENLDFAGYTAVALFDPRTGKVSRDPLRGASGDTVSVTEGADPVVAGGALYFVERNGQAYSVDPATGRVRWSRQSGVEWVSAPAVADGRLYLASSSGRVTALDARDGDPVWSTSPRVESLGNEAGATARVAVAGRAVIVSAAGNTVFAFDTERPPDDE</sequence>
<feature type="domain" description="Protein kinase" evidence="7">
    <location>
        <begin position="14"/>
        <end position="266"/>
    </location>
</feature>
<evidence type="ECO:0000256" key="3">
    <source>
        <dbReference type="ARBA" id="ARBA00022777"/>
    </source>
</evidence>